<comment type="caution">
    <text evidence="2">The sequence shown here is derived from an EMBL/GenBank/DDBJ whole genome shotgun (WGS) entry which is preliminary data.</text>
</comment>
<keyword evidence="1" id="KW-0472">Membrane</keyword>
<evidence type="ECO:0000313" key="2">
    <source>
        <dbReference type="EMBL" id="MBK6971852.1"/>
    </source>
</evidence>
<feature type="transmembrane region" description="Helical" evidence="1">
    <location>
        <begin position="59"/>
        <end position="79"/>
    </location>
</feature>
<organism evidence="2 3">
    <name type="scientific">Candidatus Methylophosphatis roskildensis</name>
    <dbReference type="NCBI Taxonomy" id="2899263"/>
    <lineage>
        <taxon>Bacteria</taxon>
        <taxon>Pseudomonadati</taxon>
        <taxon>Pseudomonadota</taxon>
        <taxon>Betaproteobacteria</taxon>
        <taxon>Nitrosomonadales</taxon>
        <taxon>Sterolibacteriaceae</taxon>
        <taxon>Candidatus Methylophosphatis</taxon>
    </lineage>
</organism>
<dbReference type="EMBL" id="JADJEV010000001">
    <property type="protein sequence ID" value="MBK6971852.1"/>
    <property type="molecule type" value="Genomic_DNA"/>
</dbReference>
<dbReference type="Proteomes" id="UP000807785">
    <property type="component" value="Unassembled WGS sequence"/>
</dbReference>
<keyword evidence="1" id="KW-1133">Transmembrane helix</keyword>
<accession>A0A9D7E645</accession>
<gene>
    <name evidence="2" type="ORF">IPH26_02415</name>
</gene>
<evidence type="ECO:0000313" key="3">
    <source>
        <dbReference type="Proteomes" id="UP000807785"/>
    </source>
</evidence>
<proteinExistence type="predicted"/>
<reference evidence="2" key="1">
    <citation type="submission" date="2020-10" db="EMBL/GenBank/DDBJ databases">
        <title>Connecting structure to function with the recovery of over 1000 high-quality activated sludge metagenome-assembled genomes encoding full-length rRNA genes using long-read sequencing.</title>
        <authorList>
            <person name="Singleton C.M."/>
            <person name="Petriglieri F."/>
            <person name="Kristensen J.M."/>
            <person name="Kirkegaard R.H."/>
            <person name="Michaelsen T.Y."/>
            <person name="Andersen M.H."/>
            <person name="Karst S.M."/>
            <person name="Dueholm M.S."/>
            <person name="Nielsen P.H."/>
            <person name="Albertsen M."/>
        </authorList>
    </citation>
    <scope>NUCLEOTIDE SEQUENCE</scope>
    <source>
        <strain evidence="2">Bjer_18-Q3-R1-45_BAT3C.347</strain>
    </source>
</reference>
<name>A0A9D7E645_9PROT</name>
<evidence type="ECO:0000256" key="1">
    <source>
        <dbReference type="SAM" id="Phobius"/>
    </source>
</evidence>
<keyword evidence="1" id="KW-0812">Transmembrane</keyword>
<sequence>MIWGFPAATIGLLLVVAGQVRDRRGARLCGAALLAFALWDFSATSWRSPGGDAAIRFDLLLLLPIALAAAIGGIVSLIARPLPVGEPADQESDEANEEPPDT</sequence>
<dbReference type="AlphaFoldDB" id="A0A9D7E645"/>
<protein>
    <submittedName>
        <fullName evidence="2">Uncharacterized protein</fullName>
    </submittedName>
</protein>